<dbReference type="InterPro" id="IPR016181">
    <property type="entry name" value="Acyl_CoA_acyltransferase"/>
</dbReference>
<evidence type="ECO:0000259" key="1">
    <source>
        <dbReference type="PROSITE" id="PS51186"/>
    </source>
</evidence>
<dbReference type="Proteomes" id="UP000028123">
    <property type="component" value="Unassembled WGS sequence"/>
</dbReference>
<keyword evidence="2" id="KW-0808">Transferase</keyword>
<dbReference type="AlphaFoldDB" id="A0A081NUK6"/>
<feature type="domain" description="N-acetyltransferase" evidence="1">
    <location>
        <begin position="5"/>
        <end position="148"/>
    </location>
</feature>
<dbReference type="SUPFAM" id="SSF55729">
    <property type="entry name" value="Acyl-CoA N-acyltransferases (Nat)"/>
    <property type="match status" value="1"/>
</dbReference>
<keyword evidence="3" id="KW-1185">Reference proteome</keyword>
<reference evidence="2 3" key="1">
    <citation type="submission" date="2014-06" db="EMBL/GenBank/DDBJ databases">
        <title>Draft genome sequence of Paenibacillus sp. MSt1.</title>
        <authorList>
            <person name="Aw Y.K."/>
            <person name="Ong K.S."/>
            <person name="Gan H.M."/>
            <person name="Lee S.M."/>
        </authorList>
    </citation>
    <scope>NUCLEOTIDE SEQUENCE [LARGE SCALE GENOMIC DNA]</scope>
    <source>
        <strain evidence="2 3">MSt1</strain>
    </source>
</reference>
<dbReference type="eggNOG" id="COG0456">
    <property type="taxonomic scope" value="Bacteria"/>
</dbReference>
<dbReference type="OrthoDB" id="9775804at2"/>
<dbReference type="Pfam" id="PF00583">
    <property type="entry name" value="Acetyltransf_1"/>
    <property type="match status" value="1"/>
</dbReference>
<evidence type="ECO:0000313" key="3">
    <source>
        <dbReference type="Proteomes" id="UP000028123"/>
    </source>
</evidence>
<dbReference type="Gene3D" id="3.40.630.30">
    <property type="match status" value="1"/>
</dbReference>
<name>A0A081NUK6_9BACL</name>
<comment type="caution">
    <text evidence="2">The sequence shown here is derived from an EMBL/GenBank/DDBJ whole genome shotgun (WGS) entry which is preliminary data.</text>
</comment>
<gene>
    <name evidence="2" type="ORF">ET33_27610</name>
</gene>
<dbReference type="CDD" id="cd04301">
    <property type="entry name" value="NAT_SF"/>
    <property type="match status" value="1"/>
</dbReference>
<accession>A0A081NUK6</accession>
<sequence>MGLEVDLHSLKYDMLDDCVDLFIDTFSKEPWNDVYESREQVVVFFENYMKNNYFIGYVLKIGDELVGLSLGAKKPCLKGMEYFIDQFCVSEKFQGQGAGSKFLELIESDIKKQDINTIVLTTSKGFPSEKFYLKNGFKISDNAILLAK</sequence>
<dbReference type="InterPro" id="IPR000182">
    <property type="entry name" value="GNAT_dom"/>
</dbReference>
<dbReference type="PROSITE" id="PS51186">
    <property type="entry name" value="GNAT"/>
    <property type="match status" value="1"/>
</dbReference>
<organism evidence="2 3">
    <name type="scientific">Paenibacillus tyrfis</name>
    <dbReference type="NCBI Taxonomy" id="1501230"/>
    <lineage>
        <taxon>Bacteria</taxon>
        <taxon>Bacillati</taxon>
        <taxon>Bacillota</taxon>
        <taxon>Bacilli</taxon>
        <taxon>Bacillales</taxon>
        <taxon>Paenibacillaceae</taxon>
        <taxon>Paenibacillus</taxon>
    </lineage>
</organism>
<dbReference type="EMBL" id="JNVM01000043">
    <property type="protein sequence ID" value="KEQ22129.1"/>
    <property type="molecule type" value="Genomic_DNA"/>
</dbReference>
<protein>
    <submittedName>
        <fullName evidence="2">GCN5 family acetyltransferase</fullName>
    </submittedName>
</protein>
<dbReference type="GO" id="GO:0016747">
    <property type="term" value="F:acyltransferase activity, transferring groups other than amino-acyl groups"/>
    <property type="evidence" value="ECO:0007669"/>
    <property type="project" value="InterPro"/>
</dbReference>
<dbReference type="RefSeq" id="WP_036692232.1">
    <property type="nucleotide sequence ID" value="NZ_JNVM01000043.1"/>
</dbReference>
<evidence type="ECO:0000313" key="2">
    <source>
        <dbReference type="EMBL" id="KEQ22129.1"/>
    </source>
</evidence>
<proteinExistence type="predicted"/>